<sequence length="114" mass="12806">MSLVYWFLILNLWILKASSLQPGSRALLRALADNNGGGTDLKDYAVELNATDFDVVLKDTPATYAVVEFFAHWCPACRNYKPHYEKVARLFNGPNAVHPGIVLMTRVDCALKHR</sequence>
<evidence type="ECO:0000256" key="1">
    <source>
        <dbReference type="SAM" id="SignalP"/>
    </source>
</evidence>
<feature type="domain" description="Thioredoxin" evidence="2">
    <location>
        <begin position="46"/>
        <end position="109"/>
    </location>
</feature>
<protein>
    <recommendedName>
        <fullName evidence="2">Thioredoxin domain-containing protein</fullName>
    </recommendedName>
</protein>
<dbReference type="InterPro" id="IPR036249">
    <property type="entry name" value="Thioredoxin-like_sf"/>
</dbReference>
<keyword evidence="4" id="KW-1185">Reference proteome</keyword>
<organism evidence="3 4">
    <name type="scientific">Hibiscus sabdariffa</name>
    <name type="common">roselle</name>
    <dbReference type="NCBI Taxonomy" id="183260"/>
    <lineage>
        <taxon>Eukaryota</taxon>
        <taxon>Viridiplantae</taxon>
        <taxon>Streptophyta</taxon>
        <taxon>Embryophyta</taxon>
        <taxon>Tracheophyta</taxon>
        <taxon>Spermatophyta</taxon>
        <taxon>Magnoliopsida</taxon>
        <taxon>eudicotyledons</taxon>
        <taxon>Gunneridae</taxon>
        <taxon>Pentapetalae</taxon>
        <taxon>rosids</taxon>
        <taxon>malvids</taxon>
        <taxon>Malvales</taxon>
        <taxon>Malvaceae</taxon>
        <taxon>Malvoideae</taxon>
        <taxon>Hibiscus</taxon>
    </lineage>
</organism>
<dbReference type="PROSITE" id="PS00194">
    <property type="entry name" value="THIOREDOXIN_1"/>
    <property type="match status" value="1"/>
</dbReference>
<comment type="caution">
    <text evidence="3">The sequence shown here is derived from an EMBL/GenBank/DDBJ whole genome shotgun (WGS) entry which is preliminary data.</text>
</comment>
<dbReference type="EMBL" id="JBBPBM010000036">
    <property type="protein sequence ID" value="KAK8529269.1"/>
    <property type="molecule type" value="Genomic_DNA"/>
</dbReference>
<dbReference type="PANTHER" id="PTHR22897">
    <property type="entry name" value="QUIESCIN Q6-RELATED SULFHYDRYL OXIDASE"/>
    <property type="match status" value="1"/>
</dbReference>
<dbReference type="PANTHER" id="PTHR22897:SF8">
    <property type="entry name" value="SULFHYDRYL OXIDASE"/>
    <property type="match status" value="1"/>
</dbReference>
<keyword evidence="1" id="KW-0732">Signal</keyword>
<gene>
    <name evidence="3" type="ORF">V6N12_060054</name>
</gene>
<feature type="chain" id="PRO_5046576736" description="Thioredoxin domain-containing protein" evidence="1">
    <location>
        <begin position="20"/>
        <end position="114"/>
    </location>
</feature>
<evidence type="ECO:0000313" key="3">
    <source>
        <dbReference type="EMBL" id="KAK8529269.1"/>
    </source>
</evidence>
<accession>A0ABR2D457</accession>
<proteinExistence type="predicted"/>
<dbReference type="Proteomes" id="UP001472677">
    <property type="component" value="Unassembled WGS sequence"/>
</dbReference>
<evidence type="ECO:0000313" key="4">
    <source>
        <dbReference type="Proteomes" id="UP001472677"/>
    </source>
</evidence>
<dbReference type="Pfam" id="PF00085">
    <property type="entry name" value="Thioredoxin"/>
    <property type="match status" value="1"/>
</dbReference>
<dbReference type="Gene3D" id="3.40.30.10">
    <property type="entry name" value="Glutaredoxin"/>
    <property type="match status" value="1"/>
</dbReference>
<feature type="signal peptide" evidence="1">
    <location>
        <begin position="1"/>
        <end position="19"/>
    </location>
</feature>
<dbReference type="InterPro" id="IPR013766">
    <property type="entry name" value="Thioredoxin_domain"/>
</dbReference>
<dbReference type="InterPro" id="IPR017937">
    <property type="entry name" value="Thioredoxin_CS"/>
</dbReference>
<reference evidence="3 4" key="1">
    <citation type="journal article" date="2024" name="G3 (Bethesda)">
        <title>Genome assembly of Hibiscus sabdariffa L. provides insights into metabolisms of medicinal natural products.</title>
        <authorList>
            <person name="Kim T."/>
        </authorList>
    </citation>
    <scope>NUCLEOTIDE SEQUENCE [LARGE SCALE GENOMIC DNA]</scope>
    <source>
        <strain evidence="3">TK-2024</strain>
        <tissue evidence="3">Old leaves</tissue>
    </source>
</reference>
<evidence type="ECO:0000259" key="2">
    <source>
        <dbReference type="Pfam" id="PF00085"/>
    </source>
</evidence>
<name>A0ABR2D457_9ROSI</name>
<dbReference type="SUPFAM" id="SSF52833">
    <property type="entry name" value="Thioredoxin-like"/>
    <property type="match status" value="1"/>
</dbReference>
<dbReference type="InterPro" id="IPR039798">
    <property type="entry name" value="Sulfhydryl_oxidase"/>
</dbReference>